<feature type="region of interest" description="Disordered" evidence="11">
    <location>
        <begin position="629"/>
        <end position="663"/>
    </location>
</feature>
<dbReference type="OrthoDB" id="10252502at2759"/>
<reference evidence="13 14" key="1">
    <citation type="submission" date="2017-09" db="EMBL/GenBank/DDBJ databases">
        <title>Genome sequencing of Besnoitia besnoiti strain Bb-Ger1.</title>
        <authorList>
            <person name="Schares G."/>
            <person name="Venepally P."/>
            <person name="Lorenzi H.A."/>
        </authorList>
    </citation>
    <scope>NUCLEOTIDE SEQUENCE [LARGE SCALE GENOMIC DNA]</scope>
    <source>
        <strain evidence="13 14">Bb-Ger1</strain>
    </source>
</reference>
<evidence type="ECO:0000256" key="11">
    <source>
        <dbReference type="SAM" id="MobiDB-lite"/>
    </source>
</evidence>
<dbReference type="AlphaFoldDB" id="A0A2A9MJ56"/>
<dbReference type="GO" id="GO:0000009">
    <property type="term" value="F:alpha-1,6-mannosyltransferase activity"/>
    <property type="evidence" value="ECO:0007669"/>
    <property type="project" value="InterPro"/>
</dbReference>
<dbReference type="UniPathway" id="UPA00196"/>
<feature type="transmembrane region" description="Helical" evidence="12">
    <location>
        <begin position="1200"/>
        <end position="1225"/>
    </location>
</feature>
<keyword evidence="14" id="KW-1185">Reference proteome</keyword>
<evidence type="ECO:0000256" key="4">
    <source>
        <dbReference type="ARBA" id="ARBA00022502"/>
    </source>
</evidence>
<comment type="similarity">
    <text evidence="3">Belongs to the PIGV family.</text>
</comment>
<keyword evidence="6" id="KW-0808">Transferase</keyword>
<feature type="transmembrane region" description="Helical" evidence="12">
    <location>
        <begin position="673"/>
        <end position="704"/>
    </location>
</feature>
<protein>
    <recommendedName>
        <fullName evidence="15">GPI mannosyltransferase 2</fullName>
    </recommendedName>
</protein>
<dbReference type="GeneID" id="40310263"/>
<dbReference type="GO" id="GO:0005789">
    <property type="term" value="C:endoplasmic reticulum membrane"/>
    <property type="evidence" value="ECO:0007669"/>
    <property type="project" value="UniProtKB-SubCell"/>
</dbReference>
<dbReference type="PANTHER" id="PTHR12468">
    <property type="entry name" value="GPI MANNOSYLTRANSFERASE 2"/>
    <property type="match status" value="1"/>
</dbReference>
<evidence type="ECO:0000256" key="2">
    <source>
        <dbReference type="ARBA" id="ARBA00004687"/>
    </source>
</evidence>
<evidence type="ECO:0000256" key="1">
    <source>
        <dbReference type="ARBA" id="ARBA00004477"/>
    </source>
</evidence>
<evidence type="ECO:0000256" key="5">
    <source>
        <dbReference type="ARBA" id="ARBA00022676"/>
    </source>
</evidence>
<evidence type="ECO:0000256" key="12">
    <source>
        <dbReference type="SAM" id="Phobius"/>
    </source>
</evidence>
<comment type="subcellular location">
    <subcellularLocation>
        <location evidence="1">Endoplasmic reticulum membrane</location>
        <topology evidence="1">Multi-pass membrane protein</topology>
    </subcellularLocation>
</comment>
<dbReference type="EMBL" id="NWUJ01000004">
    <property type="protein sequence ID" value="PFH35683.1"/>
    <property type="molecule type" value="Genomic_DNA"/>
</dbReference>
<feature type="compositionally biased region" description="Basic and acidic residues" evidence="11">
    <location>
        <begin position="443"/>
        <end position="453"/>
    </location>
</feature>
<keyword evidence="9 12" id="KW-1133">Transmembrane helix</keyword>
<evidence type="ECO:0000256" key="10">
    <source>
        <dbReference type="ARBA" id="ARBA00023136"/>
    </source>
</evidence>
<feature type="compositionally biased region" description="Low complexity" evidence="11">
    <location>
        <begin position="201"/>
        <end position="214"/>
    </location>
</feature>
<dbReference type="GO" id="GO:0031501">
    <property type="term" value="C:mannosyltransferase complex"/>
    <property type="evidence" value="ECO:0007669"/>
    <property type="project" value="TreeGrafter"/>
</dbReference>
<dbReference type="PANTHER" id="PTHR12468:SF2">
    <property type="entry name" value="GPI MANNOSYLTRANSFERASE 2"/>
    <property type="match status" value="1"/>
</dbReference>
<keyword evidence="4" id="KW-0337">GPI-anchor biosynthesis</keyword>
<feature type="transmembrane region" description="Helical" evidence="12">
    <location>
        <begin position="971"/>
        <end position="992"/>
    </location>
</feature>
<keyword evidence="8" id="KW-0256">Endoplasmic reticulum</keyword>
<comment type="caution">
    <text evidence="13">The sequence shown here is derived from an EMBL/GenBank/DDBJ whole genome shotgun (WGS) entry which is preliminary data.</text>
</comment>
<feature type="compositionally biased region" description="Basic and acidic residues" evidence="11">
    <location>
        <begin position="462"/>
        <end position="474"/>
    </location>
</feature>
<dbReference type="GO" id="GO:0004376">
    <property type="term" value="F:GPI mannosyltransferase activity"/>
    <property type="evidence" value="ECO:0007669"/>
    <property type="project" value="InterPro"/>
</dbReference>
<dbReference type="InterPro" id="IPR007315">
    <property type="entry name" value="PIG-V/Gpi18"/>
</dbReference>
<feature type="compositionally biased region" description="Basic and acidic residues" evidence="11">
    <location>
        <begin position="654"/>
        <end position="663"/>
    </location>
</feature>
<keyword evidence="5" id="KW-0328">Glycosyltransferase</keyword>
<feature type="region of interest" description="Disordered" evidence="11">
    <location>
        <begin position="191"/>
        <end position="226"/>
    </location>
</feature>
<organism evidence="13 14">
    <name type="scientific">Besnoitia besnoiti</name>
    <name type="common">Apicomplexan protozoan</name>
    <dbReference type="NCBI Taxonomy" id="94643"/>
    <lineage>
        <taxon>Eukaryota</taxon>
        <taxon>Sar</taxon>
        <taxon>Alveolata</taxon>
        <taxon>Apicomplexa</taxon>
        <taxon>Conoidasida</taxon>
        <taxon>Coccidia</taxon>
        <taxon>Eucoccidiorida</taxon>
        <taxon>Eimeriorina</taxon>
        <taxon>Sarcocystidae</taxon>
        <taxon>Besnoitia</taxon>
    </lineage>
</organism>
<dbReference type="STRING" id="94643.A0A2A9MJ56"/>
<dbReference type="Pfam" id="PF04188">
    <property type="entry name" value="Mannosyl_trans2"/>
    <property type="match status" value="1"/>
</dbReference>
<gene>
    <name evidence="13" type="ORF">BESB_053340</name>
</gene>
<dbReference type="VEuPathDB" id="ToxoDB:BESB_053340"/>
<keyword evidence="7 12" id="KW-0812">Transmembrane</keyword>
<evidence type="ECO:0008006" key="15">
    <source>
        <dbReference type="Google" id="ProtNLM"/>
    </source>
</evidence>
<evidence type="ECO:0000313" key="13">
    <source>
        <dbReference type="EMBL" id="PFH35683.1"/>
    </source>
</evidence>
<evidence type="ECO:0000256" key="3">
    <source>
        <dbReference type="ARBA" id="ARBA00008698"/>
    </source>
</evidence>
<feature type="region of interest" description="Disordered" evidence="11">
    <location>
        <begin position="1001"/>
        <end position="1047"/>
    </location>
</feature>
<proteinExistence type="inferred from homology"/>
<evidence type="ECO:0000256" key="9">
    <source>
        <dbReference type="ARBA" id="ARBA00022989"/>
    </source>
</evidence>
<dbReference type="KEGG" id="bbes:BESB_053340"/>
<evidence type="ECO:0000256" key="6">
    <source>
        <dbReference type="ARBA" id="ARBA00022679"/>
    </source>
</evidence>
<feature type="region of interest" description="Disordered" evidence="11">
    <location>
        <begin position="592"/>
        <end position="615"/>
    </location>
</feature>
<keyword evidence="10 12" id="KW-0472">Membrane</keyword>
<comment type="pathway">
    <text evidence="2">Glycolipid biosynthesis; glycosylphosphatidylinositol-anchor biosynthesis.</text>
</comment>
<sequence length="1226" mass="132711">MPLRAKMEKRPSKAGSGLLKLRVRVLLLALASRLLCLSLTYLWSVVQPTYNSQSSLLHPTAAKRQDYISSAALEARLSSEQGANLRAFHPFHLTLNELEGAPHPASRLDSASRRPRVLALSPISETALSDLFVGDGVSALADVRASGSLRFSEEGVAAPPPQLAPVSAFFPWGGWRPRRFAPFSVSRNAQRRAPLHQTAQGPSRCAASGSACPASPVPPGEPQPCRGLEASRQAKRKLDDAVWRFVVPFLSWDGEYFVTFSLQGTAYFFELTHAFFPGLAVVNRRIGGLLLRRVASGIQWCFETPLSPLMSGFSSGLLSPTRASSEARPADTSTAADVLAGDELPAPGSSGTSLFSADSPSGFDDATLYGLAAVFVSNVAFVLAAIGVFEVARLHLRAEKKAAEDAKQAASSPGRPWLTAVRHRDGELLPSIGAQAPRRRSDRRGWLAERGAESAEAASGKTNEREEERGAGEGGDHRRIAFLAAGWFCFSAANIHMSAAYTESLFAALSAWGLYLLLSSERRLAAASTRSVSRKASTLCAHGRNAVYETSRQREMDSEEGQVTCWSSSRSATSEAGRARCGSRARLAWGDDASPTGSAGERLSGDTTTKAESRRGGVVGAACRAVRGETENATQRLTSRPGEDMASGASLQVKRRDSFSQGNERERRNCGRLLVAAGTHWLVALAQAITVVLPVFLVMAYPFYLYCACPVVSEGASNASCQVASYFFGQPEPRETTIAAESETSLHVFGPDSSAFANPKAFPGTSFAPPEETLTAPSGSALRSAPVASATLAQTSLPSPLTFTQFASSALVVGLPRALWFLASAIPRLFSTPASSWAAEVKEAAVKLASESWRVSDTRAGGNRHFAERAGAAEVLEAFPDAALDTETLKLWAERSEQCSAEGGDRAGLCPHAQSEARGAHRRAGSLERTVDASQERCPQWCRARVPNIYPWIQREYWDVCFLGFFRFKKLYLILLSLPFYFLGVSCILFYLRRRRRAKRRGQRPDDDARASDTGVSRHRLEEDRPPRAGKEDEMSDKQLQPRGRRSCGSLCREGRRIVAALALDEAFGELCQLAFLMGFMFLCGNTNVFVRLSTASPVLFLNIARIHDTYTRRRRPTASCNTSTSSSTFLQSCCLFFTSSSRACSHVDCKSPAALPEGNGKQHGASAESPGRPLPQGRAAELRELLDESLNAAPPGWQWWGFLSAVILLPHFLGPLLFGCYVTWT</sequence>
<feature type="transmembrane region" description="Helical" evidence="12">
    <location>
        <begin position="368"/>
        <end position="392"/>
    </location>
</feature>
<evidence type="ECO:0000313" key="14">
    <source>
        <dbReference type="Proteomes" id="UP000224006"/>
    </source>
</evidence>
<evidence type="ECO:0000256" key="8">
    <source>
        <dbReference type="ARBA" id="ARBA00022824"/>
    </source>
</evidence>
<dbReference type="RefSeq" id="XP_029219692.1">
    <property type="nucleotide sequence ID" value="XM_029363769.1"/>
</dbReference>
<dbReference type="Proteomes" id="UP000224006">
    <property type="component" value="Chromosome IV"/>
</dbReference>
<accession>A0A2A9MJ56</accession>
<feature type="region of interest" description="Disordered" evidence="11">
    <location>
        <begin position="432"/>
        <end position="474"/>
    </location>
</feature>
<dbReference type="GO" id="GO:0006506">
    <property type="term" value="P:GPI anchor biosynthetic process"/>
    <property type="evidence" value="ECO:0007669"/>
    <property type="project" value="UniProtKB-UniPathway"/>
</dbReference>
<evidence type="ECO:0000256" key="7">
    <source>
        <dbReference type="ARBA" id="ARBA00022692"/>
    </source>
</evidence>
<feature type="compositionally biased region" description="Basic and acidic residues" evidence="11">
    <location>
        <begin position="1019"/>
        <end position="1037"/>
    </location>
</feature>
<name>A0A2A9MJ56_BESBE</name>